<dbReference type="NCBIfam" id="TIGR00180">
    <property type="entry name" value="parB_part"/>
    <property type="match status" value="1"/>
</dbReference>
<comment type="similarity">
    <text evidence="1">Belongs to the ParB family.</text>
</comment>
<dbReference type="GO" id="GO:0007059">
    <property type="term" value="P:chromosome segregation"/>
    <property type="evidence" value="ECO:0007669"/>
    <property type="project" value="TreeGrafter"/>
</dbReference>
<proteinExistence type="inferred from homology"/>
<accession>A0A4R4DKR8</accession>
<dbReference type="PANTHER" id="PTHR33375">
    <property type="entry name" value="CHROMOSOME-PARTITIONING PROTEIN PARB-RELATED"/>
    <property type="match status" value="1"/>
</dbReference>
<dbReference type="GO" id="GO:0003677">
    <property type="term" value="F:DNA binding"/>
    <property type="evidence" value="ECO:0007669"/>
    <property type="project" value="InterPro"/>
</dbReference>
<dbReference type="GO" id="GO:0005694">
    <property type="term" value="C:chromosome"/>
    <property type="evidence" value="ECO:0007669"/>
    <property type="project" value="TreeGrafter"/>
</dbReference>
<feature type="region of interest" description="Disordered" evidence="2">
    <location>
        <begin position="1"/>
        <end position="37"/>
    </location>
</feature>
<dbReference type="InterPro" id="IPR011111">
    <property type="entry name" value="Plasmid_RepB"/>
</dbReference>
<feature type="domain" description="ParB-like N-terminal" evidence="3">
    <location>
        <begin position="70"/>
        <end position="162"/>
    </location>
</feature>
<evidence type="ECO:0000259" key="3">
    <source>
        <dbReference type="SMART" id="SM00470"/>
    </source>
</evidence>
<reference evidence="4 5" key="1">
    <citation type="submission" date="2019-03" db="EMBL/GenBank/DDBJ databases">
        <title>Paracraurococcus aquatilis NE82 genome sequence.</title>
        <authorList>
            <person name="Zhao Y."/>
            <person name="Du Z."/>
        </authorList>
    </citation>
    <scope>NUCLEOTIDE SEQUENCE [LARGE SCALE GENOMIC DNA]</scope>
    <source>
        <strain evidence="4 5">NE82</strain>
    </source>
</reference>
<comment type="caution">
    <text evidence="4">The sequence shown here is derived from an EMBL/GenBank/DDBJ whole genome shotgun (WGS) entry which is preliminary data.</text>
</comment>
<dbReference type="AlphaFoldDB" id="A0A4R4DKR8"/>
<dbReference type="Pfam" id="PF02195">
    <property type="entry name" value="ParB_N"/>
    <property type="match status" value="1"/>
</dbReference>
<evidence type="ECO:0000313" key="5">
    <source>
        <dbReference type="Proteomes" id="UP000295023"/>
    </source>
</evidence>
<sequence>MKRKDMLRQLLTPTPAEDVLSPQAVVPETSGRRAASGAVRAMGLDLERLASDAQRARELERQATSGQAVLEIDPAQVDPSFAEDRVARTSDGDYRRLVDSIAASGQQVPILLRPHPEAAGRYQVAYGHRRLAAAAELGISVRAVVRPLSDIELVIAQGKENAERRNLSFIERALFAADLEARGFDRATLYAALAAHPAEMTRYLSVARSVPRWLVQAIGPAPRAGRPRWMELAELLAADGAEVVAAKLTKRADFRDALSDRRFELMIGALRKPKDEGGRDAPVIRNAAGEPVVRLERAAGGPRLVIMDQVAPGLSDFLLERLPSVIAEFEGRGPGCPAQS</sequence>
<dbReference type="InterPro" id="IPR004437">
    <property type="entry name" value="ParB/RepB/Spo0J"/>
</dbReference>
<evidence type="ECO:0000256" key="1">
    <source>
        <dbReference type="ARBA" id="ARBA00006295"/>
    </source>
</evidence>
<dbReference type="SUPFAM" id="SSF110849">
    <property type="entry name" value="ParB/Sulfiredoxin"/>
    <property type="match status" value="1"/>
</dbReference>
<dbReference type="EMBL" id="SKBM01000011">
    <property type="protein sequence ID" value="TCZ61072.1"/>
    <property type="molecule type" value="Genomic_DNA"/>
</dbReference>
<gene>
    <name evidence="4" type="primary">repB</name>
    <name evidence="4" type="ORF">EXY23_13145</name>
</gene>
<dbReference type="PANTHER" id="PTHR33375:SF1">
    <property type="entry name" value="CHROMOSOME-PARTITIONING PROTEIN PARB-RELATED"/>
    <property type="match status" value="1"/>
</dbReference>
<dbReference type="InterPro" id="IPR037972">
    <property type="entry name" value="RepB_N"/>
</dbReference>
<dbReference type="RefSeq" id="WP_132289678.1">
    <property type="nucleotide sequence ID" value="NZ_SKBM01000011.1"/>
</dbReference>
<dbReference type="InterPro" id="IPR050336">
    <property type="entry name" value="Chromosome_partition/occlusion"/>
</dbReference>
<name>A0A4R4DKR8_9PROT</name>
<dbReference type="InterPro" id="IPR003115">
    <property type="entry name" value="ParB_N"/>
</dbReference>
<dbReference type="NCBIfam" id="TIGR03454">
    <property type="entry name" value="partition_RepB"/>
    <property type="match status" value="1"/>
</dbReference>
<evidence type="ECO:0000313" key="4">
    <source>
        <dbReference type="EMBL" id="TCZ61072.1"/>
    </source>
</evidence>
<dbReference type="Proteomes" id="UP000295023">
    <property type="component" value="Unassembled WGS sequence"/>
</dbReference>
<dbReference type="InterPro" id="IPR036086">
    <property type="entry name" value="ParB/Sulfiredoxin_sf"/>
</dbReference>
<dbReference type="OrthoDB" id="7908920at2"/>
<evidence type="ECO:0000256" key="2">
    <source>
        <dbReference type="SAM" id="MobiDB-lite"/>
    </source>
</evidence>
<dbReference type="CDD" id="cd16405">
    <property type="entry name" value="RepB_like_N"/>
    <property type="match status" value="1"/>
</dbReference>
<keyword evidence="5" id="KW-1185">Reference proteome</keyword>
<organism evidence="4 5">
    <name type="scientific">Roseicella aquatilis</name>
    <dbReference type="NCBI Taxonomy" id="2527868"/>
    <lineage>
        <taxon>Bacteria</taxon>
        <taxon>Pseudomonadati</taxon>
        <taxon>Pseudomonadota</taxon>
        <taxon>Alphaproteobacteria</taxon>
        <taxon>Acetobacterales</taxon>
        <taxon>Roseomonadaceae</taxon>
        <taxon>Roseicella</taxon>
    </lineage>
</organism>
<dbReference type="InterPro" id="IPR017819">
    <property type="entry name" value="Plasmid_partition_RepB"/>
</dbReference>
<dbReference type="SMART" id="SM00470">
    <property type="entry name" value="ParB"/>
    <property type="match status" value="1"/>
</dbReference>
<dbReference type="Pfam" id="PF07506">
    <property type="entry name" value="RepB"/>
    <property type="match status" value="1"/>
</dbReference>
<protein>
    <submittedName>
        <fullName evidence="4">Plasmid partitioning protein RepB</fullName>
    </submittedName>
</protein>
<dbReference type="Gene3D" id="3.90.1530.30">
    <property type="match status" value="1"/>
</dbReference>